<dbReference type="EMBL" id="LT554135">
    <property type="protein sequence ID" value="SAM03414.1"/>
    <property type="molecule type" value="Genomic_DNA"/>
</dbReference>
<reference evidence="2" key="1">
    <citation type="submission" date="2016-04" db="EMBL/GenBank/DDBJ databases">
        <authorList>
            <person name="Evans L.H."/>
            <person name="Alamgir A."/>
            <person name="Owens N."/>
            <person name="Weber N.D."/>
            <person name="Virtaneva K."/>
            <person name="Barbian K."/>
            <person name="Babar A."/>
            <person name="Rosenke K."/>
        </authorList>
    </citation>
    <scope>NUCLEOTIDE SEQUENCE [LARGE SCALE GENOMIC DNA]</scope>
    <source>
        <strain evidence="2">CBS 101.48</strain>
    </source>
</reference>
<evidence type="ECO:0000313" key="3">
    <source>
        <dbReference type="Proteomes" id="UP000078561"/>
    </source>
</evidence>
<sequence>MKSPSQLTSSSTIVITMLLHLCTIVEASPFFTDLTSSIHLDSVGHAQRCEGLYFSFPSATGLFFEENTKHIVAWRAPASFGKITLQLVKNNDSLNPVVVGTYPANKGATEELPLKSHQQSGQYHYRIQSGDCSIDSVDFAIVRPQGDSRHSNNKDSAFDSLIETFKGRPSKPIAHSNDLKFDNLVYSISKSTHNNDHQNKAHAASDPFSVTTRPAWAEDTMDVYHGGVWHMDKVEDVPEWHADDTDDWEDES</sequence>
<evidence type="ECO:0000256" key="1">
    <source>
        <dbReference type="SAM" id="SignalP"/>
    </source>
</evidence>
<evidence type="ECO:0000313" key="2">
    <source>
        <dbReference type="EMBL" id="SAM03414.1"/>
    </source>
</evidence>
<dbReference type="AlphaFoldDB" id="A0A168Q2S9"/>
<accession>A0A168Q2S9</accession>
<feature type="signal peptide" evidence="1">
    <location>
        <begin position="1"/>
        <end position="27"/>
    </location>
</feature>
<gene>
    <name evidence="2" type="primary">ABSGL_09243.1 scaffold 10873</name>
</gene>
<organism evidence="2">
    <name type="scientific">Absidia glauca</name>
    <name type="common">Pin mould</name>
    <dbReference type="NCBI Taxonomy" id="4829"/>
    <lineage>
        <taxon>Eukaryota</taxon>
        <taxon>Fungi</taxon>
        <taxon>Fungi incertae sedis</taxon>
        <taxon>Mucoromycota</taxon>
        <taxon>Mucoromycotina</taxon>
        <taxon>Mucoromycetes</taxon>
        <taxon>Mucorales</taxon>
        <taxon>Cunninghamellaceae</taxon>
        <taxon>Absidia</taxon>
    </lineage>
</organism>
<dbReference type="STRING" id="4829.A0A168Q2S9"/>
<dbReference type="Proteomes" id="UP000078561">
    <property type="component" value="Unassembled WGS sequence"/>
</dbReference>
<dbReference type="InParanoid" id="A0A168Q2S9"/>
<dbReference type="OrthoDB" id="2289567at2759"/>
<keyword evidence="3" id="KW-1185">Reference proteome</keyword>
<protein>
    <submittedName>
        <fullName evidence="2">Uncharacterized protein</fullName>
    </submittedName>
</protein>
<name>A0A168Q2S9_ABSGL</name>
<keyword evidence="1" id="KW-0732">Signal</keyword>
<feature type="chain" id="PRO_5007899812" evidence="1">
    <location>
        <begin position="28"/>
        <end position="252"/>
    </location>
</feature>
<proteinExistence type="predicted"/>